<gene>
    <name evidence="1" type="ORF">IJ22_18330</name>
</gene>
<dbReference type="STRING" id="162209.IJ22_18330"/>
<dbReference type="AlphaFoldDB" id="A0A0U2MWF0"/>
<protein>
    <submittedName>
        <fullName evidence="1">Uncharacterized protein</fullName>
    </submittedName>
</protein>
<organism evidence="1 2">
    <name type="scientific">Paenibacillus naphthalenovorans</name>
    <dbReference type="NCBI Taxonomy" id="162209"/>
    <lineage>
        <taxon>Bacteria</taxon>
        <taxon>Bacillati</taxon>
        <taxon>Bacillota</taxon>
        <taxon>Bacilli</taxon>
        <taxon>Bacillales</taxon>
        <taxon>Paenibacillaceae</taxon>
        <taxon>Paenibacillus</taxon>
    </lineage>
</organism>
<dbReference type="PATRIC" id="fig|162209.4.peg.1943"/>
<name>A0A0U2MWF0_9BACL</name>
<evidence type="ECO:0000313" key="2">
    <source>
        <dbReference type="Proteomes" id="UP000061660"/>
    </source>
</evidence>
<dbReference type="KEGG" id="pnp:IJ22_18330"/>
<dbReference type="Proteomes" id="UP000061660">
    <property type="component" value="Chromosome"/>
</dbReference>
<proteinExistence type="predicted"/>
<keyword evidence="2" id="KW-1185">Reference proteome</keyword>
<reference evidence="2" key="1">
    <citation type="submission" date="2015-12" db="EMBL/GenBank/DDBJ databases">
        <title>Complete genome sequences of two moderately thermophilic Paenibacillus species.</title>
        <authorList>
            <person name="Butler R.III."/>
            <person name="Wang J."/>
            <person name="Stark B.C."/>
            <person name="Pombert J.-F."/>
        </authorList>
    </citation>
    <scope>NUCLEOTIDE SEQUENCE [LARGE SCALE GENOMIC DNA]</scope>
    <source>
        <strain evidence="2">32O-Y</strain>
    </source>
</reference>
<dbReference type="EMBL" id="CP013652">
    <property type="protein sequence ID" value="ALS22207.1"/>
    <property type="molecule type" value="Genomic_DNA"/>
</dbReference>
<dbReference type="RefSeq" id="WP_062408524.1">
    <property type="nucleotide sequence ID" value="NZ_CP013652.1"/>
</dbReference>
<sequence>MYKVVMWRYGCRYIEEVDTLKDAEFFAEYMDEAFVEYILDEQDVIVNDYKKHVIGVWENRQGEKYIFK</sequence>
<evidence type="ECO:0000313" key="1">
    <source>
        <dbReference type="EMBL" id="ALS22207.1"/>
    </source>
</evidence>
<reference evidence="1 2" key="2">
    <citation type="journal article" date="2016" name="Genome Announc.">
        <title>Complete Genome Sequences of Two Interactive Moderate Thermophiles, Paenibacillus napthalenovorans 32O-Y and Paenibacillus sp. 32O-W.</title>
        <authorList>
            <person name="Butler R.R.III."/>
            <person name="Wang J."/>
            <person name="Stark B.C."/>
            <person name="Pombert J.F."/>
        </authorList>
    </citation>
    <scope>NUCLEOTIDE SEQUENCE [LARGE SCALE GENOMIC DNA]</scope>
    <source>
        <strain evidence="1 2">32O-Y</strain>
    </source>
</reference>
<accession>A0A0U2MWF0</accession>